<proteinExistence type="predicted"/>
<protein>
    <submittedName>
        <fullName evidence="1">Uncharacterized protein</fullName>
    </submittedName>
</protein>
<dbReference type="OrthoDB" id="5981788at2759"/>
<dbReference type="Proteomes" id="UP001152795">
    <property type="component" value="Unassembled WGS sequence"/>
</dbReference>
<gene>
    <name evidence="1" type="ORF">PACLA_8A086850</name>
</gene>
<dbReference type="EMBL" id="CACRXK020004455">
    <property type="protein sequence ID" value="CAB4002800.1"/>
    <property type="molecule type" value="Genomic_DNA"/>
</dbReference>
<sequence>MALYDPKSETKIRTDASSYGLGPILMQRQRKDLVCADTLSRSPLMDKGDEDILTGEANGIVDQVLKELPCTEDRLDEFRIRLKQDVVCEQVMKYCTYRLPDKNHVNGAMKPYWQHVDDLAIQDSLLYSMEKD</sequence>
<keyword evidence="2" id="KW-1185">Reference proteome</keyword>
<reference evidence="1" key="1">
    <citation type="submission" date="2020-04" db="EMBL/GenBank/DDBJ databases">
        <authorList>
            <person name="Alioto T."/>
            <person name="Alioto T."/>
            <person name="Gomez Garrido J."/>
        </authorList>
    </citation>
    <scope>NUCLEOTIDE SEQUENCE</scope>
    <source>
        <strain evidence="1">A484AB</strain>
    </source>
</reference>
<evidence type="ECO:0000313" key="1">
    <source>
        <dbReference type="EMBL" id="CAB4002800.1"/>
    </source>
</evidence>
<comment type="caution">
    <text evidence="1">The sequence shown here is derived from an EMBL/GenBank/DDBJ whole genome shotgun (WGS) entry which is preliminary data.</text>
</comment>
<name>A0A6S7HI27_PARCT</name>
<evidence type="ECO:0000313" key="2">
    <source>
        <dbReference type="Proteomes" id="UP001152795"/>
    </source>
</evidence>
<organism evidence="1 2">
    <name type="scientific">Paramuricea clavata</name>
    <name type="common">Red gorgonian</name>
    <name type="synonym">Violescent sea-whip</name>
    <dbReference type="NCBI Taxonomy" id="317549"/>
    <lineage>
        <taxon>Eukaryota</taxon>
        <taxon>Metazoa</taxon>
        <taxon>Cnidaria</taxon>
        <taxon>Anthozoa</taxon>
        <taxon>Octocorallia</taxon>
        <taxon>Malacalcyonacea</taxon>
        <taxon>Plexauridae</taxon>
        <taxon>Paramuricea</taxon>
    </lineage>
</organism>
<dbReference type="AlphaFoldDB" id="A0A6S7HI27"/>
<accession>A0A6S7HI27</accession>